<feature type="transmembrane region" description="Helical" evidence="1">
    <location>
        <begin position="81"/>
        <end position="100"/>
    </location>
</feature>
<feature type="transmembrane region" description="Helical" evidence="1">
    <location>
        <begin position="54"/>
        <end position="74"/>
    </location>
</feature>
<evidence type="ECO:0000313" key="3">
    <source>
        <dbReference type="EMBL" id="WMT14961.1"/>
    </source>
</evidence>
<evidence type="ECO:0000313" key="2">
    <source>
        <dbReference type="EMBL" id="QKJ61110.1"/>
    </source>
</evidence>
<name>A0AAE7EM11_SERFO</name>
<dbReference type="AlphaFoldDB" id="A0AAE7EM11"/>
<dbReference type="InterPro" id="IPR022553">
    <property type="entry name" value="DUF2645"/>
</dbReference>
<reference evidence="4" key="1">
    <citation type="submission" date="2020-03" db="EMBL/GenBank/DDBJ databases">
        <title>Genome sequences of seven Enterobacteriaceae strains isolated from Canadian wastewater treatment facilities.</title>
        <authorList>
            <person name="Huang H."/>
            <person name="Chmara J.T."/>
            <person name="Duceppe M.-O."/>
        </authorList>
    </citation>
    <scope>NUCLEOTIDE SEQUENCE [LARGE SCALE GENOMIC DNA]</scope>
    <source>
        <strain evidence="4">Biosolid 3</strain>
    </source>
</reference>
<proteinExistence type="predicted"/>
<dbReference type="EMBL" id="CP133586">
    <property type="protein sequence ID" value="WMT14961.1"/>
    <property type="molecule type" value="Genomic_DNA"/>
</dbReference>
<evidence type="ECO:0000256" key="1">
    <source>
        <dbReference type="SAM" id="Phobius"/>
    </source>
</evidence>
<dbReference type="Proteomes" id="UP000503464">
    <property type="component" value="Chromosome"/>
</dbReference>
<reference evidence="2" key="2">
    <citation type="submission" date="2022-06" db="EMBL/GenBank/DDBJ databases">
        <title>Genome sequences of seven Enterobacteriaceae strains isolated from Canadian wastewater treatment facilities.</title>
        <authorList>
            <person name="Huang H."/>
            <person name="Chmara J.T."/>
            <person name="Duceppe M.-O."/>
        </authorList>
    </citation>
    <scope>NUCLEOTIDE SEQUENCE</scope>
    <source>
        <strain evidence="2">HH13</strain>
    </source>
</reference>
<evidence type="ECO:0000313" key="4">
    <source>
        <dbReference type="Proteomes" id="UP000503464"/>
    </source>
</evidence>
<evidence type="ECO:0000313" key="5">
    <source>
        <dbReference type="Proteomes" id="UP001235341"/>
    </source>
</evidence>
<keyword evidence="5" id="KW-1185">Reference proteome</keyword>
<accession>A0AAE7EM11</accession>
<keyword evidence="1" id="KW-1133">Transmembrane helix</keyword>
<dbReference type="EMBL" id="CP054160">
    <property type="protein sequence ID" value="QKJ61110.1"/>
    <property type="molecule type" value="Genomic_DNA"/>
</dbReference>
<gene>
    <name evidence="2" type="ORF">G9399_26070</name>
    <name evidence="3" type="ORF">RFB13_00975</name>
</gene>
<keyword evidence="1" id="KW-0472">Membrane</keyword>
<dbReference type="RefSeq" id="WP_161738804.1">
    <property type="nucleotide sequence ID" value="NZ_CP054160.3"/>
</dbReference>
<protein>
    <submittedName>
        <fullName evidence="3">DUF2645 family protein</fullName>
    </submittedName>
    <submittedName>
        <fullName evidence="2">YjeO family protein</fullName>
    </submittedName>
</protein>
<reference evidence="3 5" key="3">
    <citation type="submission" date="2023-08" db="EMBL/GenBank/DDBJ databases">
        <title>Complete Genome and Methylome dissection of Serratia fonticola NEB369.</title>
        <authorList>
            <person name="Fomenkov A."/>
            <person name="Roberts R.D."/>
        </authorList>
    </citation>
    <scope>NUCLEOTIDE SEQUENCE [LARGE SCALE GENOMIC DNA]</scope>
    <source>
        <strain evidence="3 5">NEB369</strain>
    </source>
</reference>
<keyword evidence="1" id="KW-0812">Transmembrane</keyword>
<dbReference type="Pfam" id="PF10840">
    <property type="entry name" value="DUF2645"/>
    <property type="match status" value="1"/>
</dbReference>
<sequence length="108" mass="12474">MKKITPTSIIVVIYIWFLMFSSVIFSSFSEESFIDGDEIKTICDVVRVFVVDDYRGTMAIAILLAFSPVVIYSAVTRFRGVIVNISFVAFLLSWVYLFIIKFKDCLWF</sequence>
<feature type="transmembrane region" description="Helical" evidence="1">
    <location>
        <begin position="7"/>
        <end position="28"/>
    </location>
</feature>
<dbReference type="Proteomes" id="UP001235341">
    <property type="component" value="Chromosome"/>
</dbReference>
<organism evidence="2 4">
    <name type="scientific">Serratia fonticola</name>
    <dbReference type="NCBI Taxonomy" id="47917"/>
    <lineage>
        <taxon>Bacteria</taxon>
        <taxon>Pseudomonadati</taxon>
        <taxon>Pseudomonadota</taxon>
        <taxon>Gammaproteobacteria</taxon>
        <taxon>Enterobacterales</taxon>
        <taxon>Yersiniaceae</taxon>
        <taxon>Serratia</taxon>
    </lineage>
</organism>